<reference evidence="3" key="1">
    <citation type="journal article" date="2013" name="Nature">
        <title>Pan genome of the phytoplankton Emiliania underpins its global distribution.</title>
        <authorList>
            <person name="Read B.A."/>
            <person name="Kegel J."/>
            <person name="Klute M.J."/>
            <person name="Kuo A."/>
            <person name="Lefebvre S.C."/>
            <person name="Maumus F."/>
            <person name="Mayer C."/>
            <person name="Miller J."/>
            <person name="Monier A."/>
            <person name="Salamov A."/>
            <person name="Young J."/>
            <person name="Aguilar M."/>
            <person name="Claverie J.M."/>
            <person name="Frickenhaus S."/>
            <person name="Gonzalez K."/>
            <person name="Herman E.K."/>
            <person name="Lin Y.C."/>
            <person name="Napier J."/>
            <person name="Ogata H."/>
            <person name="Sarno A.F."/>
            <person name="Shmutz J."/>
            <person name="Schroeder D."/>
            <person name="de Vargas C."/>
            <person name="Verret F."/>
            <person name="von Dassow P."/>
            <person name="Valentin K."/>
            <person name="Van de Peer Y."/>
            <person name="Wheeler G."/>
            <person name="Dacks J.B."/>
            <person name="Delwiche C.F."/>
            <person name="Dyhrman S.T."/>
            <person name="Glockner G."/>
            <person name="John U."/>
            <person name="Richards T."/>
            <person name="Worden A.Z."/>
            <person name="Zhang X."/>
            <person name="Grigoriev I.V."/>
            <person name="Allen A.E."/>
            <person name="Bidle K."/>
            <person name="Borodovsky M."/>
            <person name="Bowler C."/>
            <person name="Brownlee C."/>
            <person name="Cock J.M."/>
            <person name="Elias M."/>
            <person name="Gladyshev V.N."/>
            <person name="Groth M."/>
            <person name="Guda C."/>
            <person name="Hadaegh A."/>
            <person name="Iglesias-Rodriguez M.D."/>
            <person name="Jenkins J."/>
            <person name="Jones B.M."/>
            <person name="Lawson T."/>
            <person name="Leese F."/>
            <person name="Lindquist E."/>
            <person name="Lobanov A."/>
            <person name="Lomsadze A."/>
            <person name="Malik S.B."/>
            <person name="Marsh M.E."/>
            <person name="Mackinder L."/>
            <person name="Mock T."/>
            <person name="Mueller-Roeber B."/>
            <person name="Pagarete A."/>
            <person name="Parker M."/>
            <person name="Probert I."/>
            <person name="Quesneville H."/>
            <person name="Raines C."/>
            <person name="Rensing S.A."/>
            <person name="Riano-Pachon D.M."/>
            <person name="Richier S."/>
            <person name="Rokitta S."/>
            <person name="Shiraiwa Y."/>
            <person name="Soanes D.M."/>
            <person name="van der Giezen M."/>
            <person name="Wahlund T.M."/>
            <person name="Williams B."/>
            <person name="Wilson W."/>
            <person name="Wolfe G."/>
            <person name="Wurch L.L."/>
        </authorList>
    </citation>
    <scope>NUCLEOTIDE SEQUENCE</scope>
</reference>
<dbReference type="KEGG" id="ehx:EMIHUDRAFT_206953"/>
<evidence type="ECO:0000313" key="3">
    <source>
        <dbReference type="Proteomes" id="UP000013827"/>
    </source>
</evidence>
<protein>
    <submittedName>
        <fullName evidence="2">Uncharacterized protein</fullName>
    </submittedName>
</protein>
<dbReference type="HOGENOM" id="CLU_2431609_0_0_1"/>
<keyword evidence="3" id="KW-1185">Reference proteome</keyword>
<sequence>MRAWGGGVLVRDNDGIGACGRFELRTPTPIEQGIAEHIYMKRGHAYADEEEDEGEASLFNGLPSSGAAPMSQSSPEGARRPLRAILRVPGG</sequence>
<evidence type="ECO:0000256" key="1">
    <source>
        <dbReference type="SAM" id="MobiDB-lite"/>
    </source>
</evidence>
<dbReference type="RefSeq" id="XP_005776378.1">
    <property type="nucleotide sequence ID" value="XM_005776321.1"/>
</dbReference>
<organism evidence="2 3">
    <name type="scientific">Emiliania huxleyi (strain CCMP1516)</name>
    <dbReference type="NCBI Taxonomy" id="280463"/>
    <lineage>
        <taxon>Eukaryota</taxon>
        <taxon>Haptista</taxon>
        <taxon>Haptophyta</taxon>
        <taxon>Prymnesiophyceae</taxon>
        <taxon>Isochrysidales</taxon>
        <taxon>Noelaerhabdaceae</taxon>
        <taxon>Emiliania</taxon>
    </lineage>
</organism>
<reference evidence="2" key="2">
    <citation type="submission" date="2024-10" db="UniProtKB">
        <authorList>
            <consortium name="EnsemblProtists"/>
        </authorList>
    </citation>
    <scope>IDENTIFICATION</scope>
</reference>
<dbReference type="EnsemblProtists" id="EOD23949">
    <property type="protein sequence ID" value="EOD23949"/>
    <property type="gene ID" value="EMIHUDRAFT_206953"/>
</dbReference>
<dbReference type="AlphaFoldDB" id="A0A0D3JKB4"/>
<dbReference type="GeneID" id="17269495"/>
<proteinExistence type="predicted"/>
<accession>A0A0D3JKB4</accession>
<feature type="region of interest" description="Disordered" evidence="1">
    <location>
        <begin position="45"/>
        <end position="91"/>
    </location>
</feature>
<name>A0A0D3JKB4_EMIH1</name>
<dbReference type="Proteomes" id="UP000013827">
    <property type="component" value="Unassembled WGS sequence"/>
</dbReference>
<evidence type="ECO:0000313" key="2">
    <source>
        <dbReference type="EnsemblProtists" id="EOD23949"/>
    </source>
</evidence>
<dbReference type="PaxDb" id="2903-EOD23949"/>